<keyword evidence="5" id="KW-0547">Nucleotide-binding</keyword>
<accession>A0A2P8CLC1</accession>
<evidence type="ECO:0000256" key="3">
    <source>
        <dbReference type="ARBA" id="ARBA00022553"/>
    </source>
</evidence>
<dbReference type="Gene3D" id="3.30.565.10">
    <property type="entry name" value="Histidine kinase-like ATPase, C-terminal domain"/>
    <property type="match status" value="1"/>
</dbReference>
<evidence type="ECO:0000256" key="6">
    <source>
        <dbReference type="ARBA" id="ARBA00022777"/>
    </source>
</evidence>
<dbReference type="AlphaFoldDB" id="A0A2P8CLC1"/>
<dbReference type="InterPro" id="IPR004358">
    <property type="entry name" value="Sig_transdc_His_kin-like_C"/>
</dbReference>
<dbReference type="PANTHER" id="PTHR43065:SF46">
    <property type="entry name" value="C4-DICARBOXYLATE TRANSPORT SENSOR PROTEIN DCTB"/>
    <property type="match status" value="1"/>
</dbReference>
<dbReference type="Proteomes" id="UP000396862">
    <property type="component" value="Unassembled WGS sequence"/>
</dbReference>
<keyword evidence="6 12" id="KW-0418">Kinase</keyword>
<dbReference type="Gene3D" id="1.10.287.130">
    <property type="match status" value="1"/>
</dbReference>
<evidence type="ECO:0000256" key="4">
    <source>
        <dbReference type="ARBA" id="ARBA00022679"/>
    </source>
</evidence>
<keyword evidence="9" id="KW-0472">Membrane</keyword>
<evidence type="ECO:0000313" key="12">
    <source>
        <dbReference type="EMBL" id="PSK85760.1"/>
    </source>
</evidence>
<dbReference type="InterPro" id="IPR005467">
    <property type="entry name" value="His_kinase_dom"/>
</dbReference>
<dbReference type="RefSeq" id="WP_106540775.1">
    <property type="nucleotide sequence ID" value="NZ_BLAU01000001.1"/>
</dbReference>
<keyword evidence="3" id="KW-0597">Phosphoprotein</keyword>
<feature type="transmembrane region" description="Helical" evidence="9">
    <location>
        <begin position="12"/>
        <end position="33"/>
    </location>
</feature>
<dbReference type="Pfam" id="PF00512">
    <property type="entry name" value="HisKA"/>
    <property type="match status" value="1"/>
</dbReference>
<dbReference type="EMBL" id="BLAU01000001">
    <property type="protein sequence ID" value="GET20380.1"/>
    <property type="molecule type" value="Genomic_DNA"/>
</dbReference>
<evidence type="ECO:0000256" key="2">
    <source>
        <dbReference type="ARBA" id="ARBA00012438"/>
    </source>
</evidence>
<dbReference type="EMBL" id="PYGC01000001">
    <property type="protein sequence ID" value="PSK85760.1"/>
    <property type="molecule type" value="Genomic_DNA"/>
</dbReference>
<dbReference type="Pfam" id="PF02518">
    <property type="entry name" value="HATPase_c"/>
    <property type="match status" value="1"/>
</dbReference>
<dbReference type="PROSITE" id="PS50109">
    <property type="entry name" value="HIS_KIN"/>
    <property type="match status" value="1"/>
</dbReference>
<comment type="catalytic activity">
    <reaction evidence="1">
        <text>ATP + protein L-histidine = ADP + protein N-phospho-L-histidine.</text>
        <dbReference type="EC" id="2.7.13.3"/>
    </reaction>
</comment>
<dbReference type="GO" id="GO:0000155">
    <property type="term" value="F:phosphorelay sensor kinase activity"/>
    <property type="evidence" value="ECO:0007669"/>
    <property type="project" value="InterPro"/>
</dbReference>
<reference evidence="11 14" key="2">
    <citation type="submission" date="2019-10" db="EMBL/GenBank/DDBJ databases">
        <title>Prolixibacter strains distinguished by the presence of nitrate reductase genes were adept at nitrate-dependent anaerobic corrosion of metallic iron and carbon steel.</title>
        <authorList>
            <person name="Iino T."/>
            <person name="Shono N."/>
            <person name="Ito K."/>
            <person name="Nakamura R."/>
            <person name="Sueoka K."/>
            <person name="Harayama S."/>
            <person name="Ohkuma M."/>
        </authorList>
    </citation>
    <scope>NUCLEOTIDE SEQUENCE [LARGE SCALE GENOMIC DNA]</scope>
    <source>
        <strain evidence="11 14">MIC1-1</strain>
    </source>
</reference>
<evidence type="ECO:0000313" key="13">
    <source>
        <dbReference type="Proteomes" id="UP000240621"/>
    </source>
</evidence>
<dbReference type="Proteomes" id="UP000240621">
    <property type="component" value="Unassembled WGS sequence"/>
</dbReference>
<dbReference type="InterPro" id="IPR003594">
    <property type="entry name" value="HATPase_dom"/>
</dbReference>
<feature type="domain" description="Histidine kinase" evidence="10">
    <location>
        <begin position="184"/>
        <end position="387"/>
    </location>
</feature>
<evidence type="ECO:0000256" key="7">
    <source>
        <dbReference type="ARBA" id="ARBA00022840"/>
    </source>
</evidence>
<keyword evidence="9" id="KW-0812">Transmembrane</keyword>
<reference evidence="12 13" key="1">
    <citation type="submission" date="2018-03" db="EMBL/GenBank/DDBJ databases">
        <title>Genomic Encyclopedia of Archaeal and Bacterial Type Strains, Phase II (KMG-II): from individual species to whole genera.</title>
        <authorList>
            <person name="Goeker M."/>
        </authorList>
    </citation>
    <scope>NUCLEOTIDE SEQUENCE [LARGE SCALE GENOMIC DNA]</scope>
    <source>
        <strain evidence="12 13">DSM 27267</strain>
    </source>
</reference>
<dbReference type="OrthoDB" id="9815750at2"/>
<dbReference type="EC" id="2.7.13.3" evidence="2"/>
<dbReference type="SUPFAM" id="SSF55874">
    <property type="entry name" value="ATPase domain of HSP90 chaperone/DNA topoisomerase II/histidine kinase"/>
    <property type="match status" value="1"/>
</dbReference>
<gene>
    <name evidence="11" type="primary">porY</name>
    <name evidence="12" type="ORF">CLV93_101731</name>
    <name evidence="11" type="ORF">JCM18694_06260</name>
</gene>
<organism evidence="12 13">
    <name type="scientific">Prolixibacter denitrificans</name>
    <dbReference type="NCBI Taxonomy" id="1541063"/>
    <lineage>
        <taxon>Bacteria</taxon>
        <taxon>Pseudomonadati</taxon>
        <taxon>Bacteroidota</taxon>
        <taxon>Bacteroidia</taxon>
        <taxon>Marinilabiliales</taxon>
        <taxon>Prolixibacteraceae</taxon>
        <taxon>Prolixibacter</taxon>
    </lineage>
</organism>
<evidence type="ECO:0000256" key="8">
    <source>
        <dbReference type="ARBA" id="ARBA00023012"/>
    </source>
</evidence>
<dbReference type="PANTHER" id="PTHR43065">
    <property type="entry name" value="SENSOR HISTIDINE KINASE"/>
    <property type="match status" value="1"/>
</dbReference>
<protein>
    <recommendedName>
        <fullName evidence="2">histidine kinase</fullName>
        <ecNumber evidence="2">2.7.13.3</ecNumber>
    </recommendedName>
</protein>
<dbReference type="SUPFAM" id="SSF47384">
    <property type="entry name" value="Homodimeric domain of signal transducing histidine kinase"/>
    <property type="match status" value="1"/>
</dbReference>
<evidence type="ECO:0000256" key="9">
    <source>
        <dbReference type="SAM" id="Phobius"/>
    </source>
</evidence>
<dbReference type="GO" id="GO:0005524">
    <property type="term" value="F:ATP binding"/>
    <property type="evidence" value="ECO:0007669"/>
    <property type="project" value="UniProtKB-KW"/>
</dbReference>
<comment type="caution">
    <text evidence="12">The sequence shown here is derived from an EMBL/GenBank/DDBJ whole genome shotgun (WGS) entry which is preliminary data.</text>
</comment>
<evidence type="ECO:0000259" key="10">
    <source>
        <dbReference type="PROSITE" id="PS50109"/>
    </source>
</evidence>
<name>A0A2P8CLC1_9BACT</name>
<keyword evidence="8" id="KW-0902">Two-component regulatory system</keyword>
<dbReference type="CDD" id="cd00075">
    <property type="entry name" value="HATPase"/>
    <property type="match status" value="1"/>
</dbReference>
<keyword evidence="4" id="KW-0808">Transferase</keyword>
<dbReference type="CDD" id="cd00082">
    <property type="entry name" value="HisKA"/>
    <property type="match status" value="1"/>
</dbReference>
<dbReference type="PRINTS" id="PR00344">
    <property type="entry name" value="BCTRLSENSOR"/>
</dbReference>
<keyword evidence="7" id="KW-0067">ATP-binding</keyword>
<dbReference type="InterPro" id="IPR036890">
    <property type="entry name" value="HATPase_C_sf"/>
</dbReference>
<evidence type="ECO:0000256" key="5">
    <source>
        <dbReference type="ARBA" id="ARBA00022741"/>
    </source>
</evidence>
<keyword evidence="9" id="KW-1133">Transmembrane helix</keyword>
<proteinExistence type="predicted"/>
<dbReference type="InterPro" id="IPR003661">
    <property type="entry name" value="HisK_dim/P_dom"/>
</dbReference>
<dbReference type="InterPro" id="IPR036097">
    <property type="entry name" value="HisK_dim/P_sf"/>
</dbReference>
<evidence type="ECO:0000313" key="11">
    <source>
        <dbReference type="EMBL" id="GET20380.1"/>
    </source>
</evidence>
<feature type="transmembrane region" description="Helical" evidence="9">
    <location>
        <begin position="146"/>
        <end position="166"/>
    </location>
</feature>
<evidence type="ECO:0000256" key="1">
    <source>
        <dbReference type="ARBA" id="ARBA00000085"/>
    </source>
</evidence>
<keyword evidence="14" id="KW-1185">Reference proteome</keyword>
<evidence type="ECO:0000313" key="14">
    <source>
        <dbReference type="Proteomes" id="UP000396862"/>
    </source>
</evidence>
<dbReference type="SMART" id="SM00387">
    <property type="entry name" value="HATPase_c"/>
    <property type="match status" value="1"/>
</dbReference>
<sequence>MFQFFSNRNFKGVLLGFAFLISIGTFIYTKTLVDKLKQEEHRKVELWAQATHRLAESHNSSGDELAFTFDVVENNQTVPIIVTNQNDSILYDRNLEIADGPGKQQKLRQVLANMKKQYPPIVIPISSGKKNLIYYSNSVLLKKLRYYPLVQLLILILFILVAYIAFSASRVSEQNRVWVGMAKETAHQLGTPISSMMAWVELLRMQNVDESIVSEIAKDTERLNRITERFSKIGSAPELTETNVVEVLANSIEYLEKRSPKRILFTSNFNPFQEIMIPLNTSLFSWVIENLCKNAIDAIEGKGEINVSLYVAPEELYIDVSDTGKGIPKTSFREVFRPGYTTKKRGWGLGLSLAKRIIENYHNGHISVKHSEINKGTTFRIVLHSDENLTEKITQPV</sequence>